<dbReference type="EMBL" id="AFRZ01000001">
    <property type="protein sequence ID" value="EHP29663.1"/>
    <property type="molecule type" value="Genomic_DNA"/>
</dbReference>
<dbReference type="PATRIC" id="fig|929558.5.peg.1131"/>
<sequence>MGALMIEDNISIALLQSVIDSQKDLIVIFKDDEPILTNKSFNKFFAISSCESYLREYGAFVDNFVPHPLYFYKEKISAGEKWFDSILKLPEIDRVVSMMTPSFEPHAFSVELKQITSEYTIATLNDITQSLIKRIMIENNANMDVKSGAYAKDYFLHIARSYQDAAQFNEKIIGAILITLEDDSQELTLCNSVNHFKNSTRQDDMLIRWQDNSFLLIYLVDSEENAQKMMYKLKNKNYSLELYIQKKDESIKALIKRIGK</sequence>
<protein>
    <recommendedName>
        <fullName evidence="3">GGDEF domain-containing protein</fullName>
    </recommendedName>
</protein>
<accession>H1FYW8</accession>
<gene>
    <name evidence="1" type="ORF">SMGD1_1139</name>
</gene>
<dbReference type="STRING" id="929558.SMGD1_1139"/>
<evidence type="ECO:0000313" key="1">
    <source>
        <dbReference type="EMBL" id="EHP29663.1"/>
    </source>
</evidence>
<comment type="caution">
    <text evidence="1">The sequence shown here is derived from an EMBL/GenBank/DDBJ whole genome shotgun (WGS) entry which is preliminary data.</text>
</comment>
<proteinExistence type="predicted"/>
<organism evidence="1 2">
    <name type="scientific">Sulfurimonas gotlandica (strain DSM 19862 / JCM 16533 / GD1)</name>
    <dbReference type="NCBI Taxonomy" id="929558"/>
    <lineage>
        <taxon>Bacteria</taxon>
        <taxon>Pseudomonadati</taxon>
        <taxon>Campylobacterota</taxon>
        <taxon>Epsilonproteobacteria</taxon>
        <taxon>Campylobacterales</taxon>
        <taxon>Sulfurimonadaceae</taxon>
        <taxon>Sulfurimonas</taxon>
    </lineage>
</organism>
<evidence type="ECO:0008006" key="3">
    <source>
        <dbReference type="Google" id="ProtNLM"/>
    </source>
</evidence>
<evidence type="ECO:0000313" key="2">
    <source>
        <dbReference type="Proteomes" id="UP000006431"/>
    </source>
</evidence>
<dbReference type="AlphaFoldDB" id="H1FYW8"/>
<dbReference type="eggNOG" id="COG2199">
    <property type="taxonomic scope" value="Bacteria"/>
</dbReference>
<keyword evidence="2" id="KW-1185">Reference proteome</keyword>
<dbReference type="Proteomes" id="UP000006431">
    <property type="component" value="Unassembled WGS sequence"/>
</dbReference>
<dbReference type="HOGENOM" id="CLU_948949_0_0_7"/>
<reference evidence="1 2" key="1">
    <citation type="journal article" date="2012" name="Proc. Natl. Acad. Sci. U.S.A.">
        <title>Genome and physiology of a model Epsilonproteobacterium responsible for sulfide detoxification in marine oxygen depletion zones.</title>
        <authorList>
            <person name="Grote J."/>
            <person name="Schott T."/>
            <person name="Bruckner C.G."/>
            <person name="Glockner F.O."/>
            <person name="Jost G."/>
            <person name="Teeling H."/>
            <person name="Labrenz M."/>
            <person name="Jurgens K."/>
        </authorList>
    </citation>
    <scope>NUCLEOTIDE SEQUENCE [LARGE SCALE GENOMIC DNA]</scope>
    <source>
        <strain evidence="1 2">GD1</strain>
    </source>
</reference>
<name>H1FYW8_SULGG</name>